<protein>
    <recommendedName>
        <fullName evidence="6">Holliday junction branch migration complex subunit RuvA</fullName>
    </recommendedName>
</protein>
<evidence type="ECO:0000313" key="9">
    <source>
        <dbReference type="Proteomes" id="UP000286715"/>
    </source>
</evidence>
<evidence type="ECO:0000256" key="1">
    <source>
        <dbReference type="ARBA" id="ARBA00022490"/>
    </source>
</evidence>
<dbReference type="InterPro" id="IPR013849">
    <property type="entry name" value="DNA_helicase_Holl-junc_RuvA_I"/>
</dbReference>
<keyword evidence="3 6" id="KW-0238">DNA-binding</keyword>
<keyword evidence="8" id="KW-0378">Hydrolase</keyword>
<dbReference type="Pfam" id="PF07499">
    <property type="entry name" value="RuvA_C"/>
    <property type="match status" value="1"/>
</dbReference>
<keyword evidence="8" id="KW-0347">Helicase</keyword>
<comment type="subunit">
    <text evidence="6">Homotetramer. Forms an RuvA(8)-RuvB(12)-Holliday junction (HJ) complex. HJ DNA is sandwiched between 2 RuvA tetramers; dsDNA enters through RuvA and exits via RuvB. An RuvB hexamer assembles on each DNA strand where it exits the tetramer. Each RuvB hexamer is contacted by two RuvA subunits (via domain III) on 2 adjacent RuvB subunits; this complex drives branch migration. In the full resolvosome a probable DNA-RuvA(4)-RuvB(12)-RuvC(2) complex forms which resolves the HJ.</text>
</comment>
<dbReference type="Pfam" id="PF14520">
    <property type="entry name" value="HHH_5"/>
    <property type="match status" value="1"/>
</dbReference>
<dbReference type="RefSeq" id="WP_124397827.1">
    <property type="nucleotide sequence ID" value="NZ_BHZE01000010.1"/>
</dbReference>
<dbReference type="Gene3D" id="2.40.50.140">
    <property type="entry name" value="Nucleic acid-binding proteins"/>
    <property type="match status" value="1"/>
</dbReference>
<keyword evidence="9" id="KW-1185">Reference proteome</keyword>
<dbReference type="InterPro" id="IPR011114">
    <property type="entry name" value="RuvA_C"/>
</dbReference>
<dbReference type="SUPFAM" id="SSF50249">
    <property type="entry name" value="Nucleic acid-binding proteins"/>
    <property type="match status" value="1"/>
</dbReference>
<dbReference type="NCBIfam" id="TIGR00084">
    <property type="entry name" value="ruvA"/>
    <property type="match status" value="1"/>
</dbReference>
<feature type="domain" description="Helix-hairpin-helix DNA-binding motif class 1" evidence="7">
    <location>
        <begin position="72"/>
        <end position="91"/>
    </location>
</feature>
<dbReference type="GO" id="GO:0000400">
    <property type="term" value="F:four-way junction DNA binding"/>
    <property type="evidence" value="ECO:0007669"/>
    <property type="project" value="UniProtKB-UniRule"/>
</dbReference>
<evidence type="ECO:0000313" key="8">
    <source>
        <dbReference type="EMBL" id="GCD77762.1"/>
    </source>
</evidence>
<keyword evidence="4 6" id="KW-0233">DNA recombination</keyword>
<keyword evidence="5 6" id="KW-0234">DNA repair</keyword>
<comment type="caution">
    <text evidence="6">Lacks conserved residue(s) required for the propagation of feature annotation.</text>
</comment>
<dbReference type="Proteomes" id="UP000286715">
    <property type="component" value="Unassembled WGS sequence"/>
</dbReference>
<dbReference type="AlphaFoldDB" id="A0A401XL79"/>
<reference evidence="8 9" key="1">
    <citation type="submission" date="2018-11" db="EMBL/GenBank/DDBJ databases">
        <title>Schleiferia aggregans sp. nov., a moderately thermophilic heterotrophic bacterium isolated from microbial mats at a terrestrial hot spring.</title>
        <authorList>
            <person name="Iino T."/>
            <person name="Ohkuma M."/>
            <person name="Haruta S."/>
        </authorList>
    </citation>
    <scope>NUCLEOTIDE SEQUENCE [LARGE SCALE GENOMIC DNA]</scope>
    <source>
        <strain evidence="8 9">LA</strain>
    </source>
</reference>
<evidence type="ECO:0000256" key="2">
    <source>
        <dbReference type="ARBA" id="ARBA00022763"/>
    </source>
</evidence>
<gene>
    <name evidence="6 8" type="primary">ruvA</name>
    <name evidence="8" type="ORF">JCM31826_12440</name>
</gene>
<dbReference type="InterPro" id="IPR036267">
    <property type="entry name" value="RuvA_C_sf"/>
</dbReference>
<evidence type="ECO:0000256" key="3">
    <source>
        <dbReference type="ARBA" id="ARBA00023125"/>
    </source>
</evidence>
<comment type="domain">
    <text evidence="6">Has three domains with a flexible linker between the domains II and III and assumes an 'L' shape. Domain III is highly mobile and contacts RuvB.</text>
</comment>
<dbReference type="GO" id="GO:0048476">
    <property type="term" value="C:Holliday junction resolvase complex"/>
    <property type="evidence" value="ECO:0007669"/>
    <property type="project" value="UniProtKB-UniRule"/>
</dbReference>
<comment type="function">
    <text evidence="6">The RuvA-RuvB-RuvC complex processes Holliday junction (HJ) DNA during genetic recombination and DNA repair, while the RuvA-RuvB complex plays an important role in the rescue of blocked DNA replication forks via replication fork reversal (RFR). RuvA specifically binds to HJ cruciform DNA, conferring on it an open structure. The RuvB hexamer acts as an ATP-dependent pump, pulling dsDNA into and through the RuvAB complex. HJ branch migration allows RuvC to scan DNA until it finds its consensus sequence, where it cleaves and resolves the cruciform DNA.</text>
</comment>
<organism evidence="8 9">
    <name type="scientific">Thermaurantimonas aggregans</name>
    <dbReference type="NCBI Taxonomy" id="2173829"/>
    <lineage>
        <taxon>Bacteria</taxon>
        <taxon>Pseudomonadati</taxon>
        <taxon>Bacteroidota</taxon>
        <taxon>Flavobacteriia</taxon>
        <taxon>Flavobacteriales</taxon>
        <taxon>Schleiferiaceae</taxon>
        <taxon>Thermaurantimonas</taxon>
    </lineage>
</organism>
<dbReference type="SMART" id="SM00278">
    <property type="entry name" value="HhH1"/>
    <property type="match status" value="2"/>
</dbReference>
<keyword evidence="1 6" id="KW-0963">Cytoplasm</keyword>
<dbReference type="OrthoDB" id="5293449at2"/>
<name>A0A401XL79_9FLAO</name>
<dbReference type="GO" id="GO:0009379">
    <property type="term" value="C:Holliday junction helicase complex"/>
    <property type="evidence" value="ECO:0007669"/>
    <property type="project" value="InterPro"/>
</dbReference>
<dbReference type="GO" id="GO:0005737">
    <property type="term" value="C:cytoplasm"/>
    <property type="evidence" value="ECO:0007669"/>
    <property type="project" value="UniProtKB-SubCell"/>
</dbReference>
<accession>A0A401XL79</accession>
<dbReference type="InterPro" id="IPR000085">
    <property type="entry name" value="RuvA"/>
</dbReference>
<keyword evidence="8" id="KW-0547">Nucleotide-binding</keyword>
<keyword evidence="8" id="KW-0067">ATP-binding</keyword>
<dbReference type="SUPFAM" id="SSF46929">
    <property type="entry name" value="DNA helicase RuvA subunit, C-terminal domain"/>
    <property type="match status" value="1"/>
</dbReference>
<evidence type="ECO:0000256" key="5">
    <source>
        <dbReference type="ARBA" id="ARBA00023204"/>
    </source>
</evidence>
<comment type="similarity">
    <text evidence="6">Belongs to the RuvA family.</text>
</comment>
<dbReference type="GO" id="GO:0009378">
    <property type="term" value="F:four-way junction helicase activity"/>
    <property type="evidence" value="ECO:0007669"/>
    <property type="project" value="InterPro"/>
</dbReference>
<feature type="domain" description="Helix-hairpin-helix DNA-binding motif class 1" evidence="7">
    <location>
        <begin position="107"/>
        <end position="126"/>
    </location>
</feature>
<sequence>MYYFLEGTVEYLQPTQCVLNVNGVGWQLQISVFTFEKLVVGQKFRLFTHLIVREDAHVLYGFLSESEREIFQQLISVSGVGANTARLILSHLRVDELVEVIASGNVNRLKAVKGIGAKTAERLIIDLRDKVASITENYAVKSTTSNTKAAKDALSALEVLGYPRPVASKVVDKIVQENPFLDVESIIKLALKNL</sequence>
<dbReference type="Gene3D" id="1.10.150.20">
    <property type="entry name" value="5' to 3' exonuclease, C-terminal subdomain"/>
    <property type="match status" value="1"/>
</dbReference>
<dbReference type="Gene3D" id="1.10.8.10">
    <property type="entry name" value="DNA helicase RuvA subunit, C-terminal domain"/>
    <property type="match status" value="1"/>
</dbReference>
<dbReference type="GO" id="GO:0005524">
    <property type="term" value="F:ATP binding"/>
    <property type="evidence" value="ECO:0007669"/>
    <property type="project" value="InterPro"/>
</dbReference>
<evidence type="ECO:0000259" key="7">
    <source>
        <dbReference type="SMART" id="SM00278"/>
    </source>
</evidence>
<dbReference type="GO" id="GO:0006281">
    <property type="term" value="P:DNA repair"/>
    <property type="evidence" value="ECO:0007669"/>
    <property type="project" value="UniProtKB-UniRule"/>
</dbReference>
<dbReference type="CDD" id="cd14332">
    <property type="entry name" value="UBA_RuvA_C"/>
    <property type="match status" value="1"/>
</dbReference>
<proteinExistence type="inferred from homology"/>
<dbReference type="InterPro" id="IPR012340">
    <property type="entry name" value="NA-bd_OB-fold"/>
</dbReference>
<evidence type="ECO:0000256" key="4">
    <source>
        <dbReference type="ARBA" id="ARBA00023172"/>
    </source>
</evidence>
<feature type="region of interest" description="Domain III" evidence="6">
    <location>
        <begin position="145"/>
        <end position="194"/>
    </location>
</feature>
<comment type="subcellular location">
    <subcellularLocation>
        <location evidence="6">Cytoplasm</location>
    </subcellularLocation>
</comment>
<dbReference type="InterPro" id="IPR010994">
    <property type="entry name" value="RuvA_2-like"/>
</dbReference>
<dbReference type="SUPFAM" id="SSF47781">
    <property type="entry name" value="RuvA domain 2-like"/>
    <property type="match status" value="1"/>
</dbReference>
<dbReference type="HAMAP" id="MF_00031">
    <property type="entry name" value="DNA_HJ_migration_RuvA"/>
    <property type="match status" value="1"/>
</dbReference>
<dbReference type="EMBL" id="BHZE01000010">
    <property type="protein sequence ID" value="GCD77762.1"/>
    <property type="molecule type" value="Genomic_DNA"/>
</dbReference>
<evidence type="ECO:0000256" key="6">
    <source>
        <dbReference type="HAMAP-Rule" id="MF_00031"/>
    </source>
</evidence>
<dbReference type="Pfam" id="PF01330">
    <property type="entry name" value="RuvA_N"/>
    <property type="match status" value="1"/>
</dbReference>
<dbReference type="InterPro" id="IPR003583">
    <property type="entry name" value="Hlx-hairpin-Hlx_DNA-bd_motif"/>
</dbReference>
<comment type="caution">
    <text evidence="8">The sequence shown here is derived from an EMBL/GenBank/DDBJ whole genome shotgun (WGS) entry which is preliminary data.</text>
</comment>
<dbReference type="GO" id="GO:0006310">
    <property type="term" value="P:DNA recombination"/>
    <property type="evidence" value="ECO:0007669"/>
    <property type="project" value="UniProtKB-UniRule"/>
</dbReference>
<keyword evidence="2 6" id="KW-0227">DNA damage</keyword>